<feature type="zinc finger region" description="C3H1-type" evidence="5">
    <location>
        <begin position="57"/>
        <end position="85"/>
    </location>
</feature>
<evidence type="ECO:0000256" key="5">
    <source>
        <dbReference type="PROSITE-ProRule" id="PRU00723"/>
    </source>
</evidence>
<protein>
    <recommendedName>
        <fullName evidence="7">C3H1-type domain-containing protein</fullName>
    </recommendedName>
</protein>
<organism evidence="8 9">
    <name type="scientific">Cercopithifilaria johnstoni</name>
    <dbReference type="NCBI Taxonomy" id="2874296"/>
    <lineage>
        <taxon>Eukaryota</taxon>
        <taxon>Metazoa</taxon>
        <taxon>Ecdysozoa</taxon>
        <taxon>Nematoda</taxon>
        <taxon>Chromadorea</taxon>
        <taxon>Rhabditida</taxon>
        <taxon>Spirurina</taxon>
        <taxon>Spiruromorpha</taxon>
        <taxon>Filarioidea</taxon>
        <taxon>Onchocercidae</taxon>
        <taxon>Cercopithifilaria</taxon>
    </lineage>
</organism>
<proteinExistence type="predicted"/>
<gene>
    <name evidence="8" type="ORF">CJOHNSTONI_LOCUS8323</name>
</gene>
<keyword evidence="9" id="KW-1185">Reference proteome</keyword>
<evidence type="ECO:0000256" key="3">
    <source>
        <dbReference type="ARBA" id="ARBA00022771"/>
    </source>
</evidence>
<evidence type="ECO:0000313" key="9">
    <source>
        <dbReference type="Proteomes" id="UP000746747"/>
    </source>
</evidence>
<dbReference type="InterPro" id="IPR000571">
    <property type="entry name" value="Znf_CCCH"/>
</dbReference>
<dbReference type="SUPFAM" id="SSF90229">
    <property type="entry name" value="CCCH zinc finger"/>
    <property type="match status" value="2"/>
</dbReference>
<comment type="caution">
    <text evidence="8">The sequence shown here is derived from an EMBL/GenBank/DDBJ whole genome shotgun (WGS) entry which is preliminary data.</text>
</comment>
<keyword evidence="1 5" id="KW-0479">Metal-binding</keyword>
<dbReference type="Proteomes" id="UP000746747">
    <property type="component" value="Unassembled WGS sequence"/>
</dbReference>
<evidence type="ECO:0000256" key="6">
    <source>
        <dbReference type="SAM" id="MobiDB-lite"/>
    </source>
</evidence>
<dbReference type="Gene3D" id="4.10.1000.10">
    <property type="entry name" value="Zinc finger, CCCH-type"/>
    <property type="match status" value="2"/>
</dbReference>
<sequence>MPPIAATRSGQNIRRTCKLMNDISASPTAATKTLPAACGSGKNVQTITPSHPKNSKLYKTELCRTWMDCGRCNYGDKCQYAHGEEERRPVSRHPKYKTEFCQPFHQVGYCPYGPRCNFIHNEEQPYPSLQTRRNQINCNGNNKVNGKSGSSDISGTATIITATTTATTTLTFGIWQPYCSSTGDSPAPSSAGSSNDSSIGSGSPSLDFDENTGSIVATNDWGSFGAKFNNNASFTVQLRI</sequence>
<dbReference type="AlphaFoldDB" id="A0A8J2MBU9"/>
<dbReference type="InterPro" id="IPR045877">
    <property type="entry name" value="ZFP36-like"/>
</dbReference>
<feature type="compositionally biased region" description="Low complexity" evidence="6">
    <location>
        <begin position="183"/>
        <end position="205"/>
    </location>
</feature>
<feature type="domain" description="C3H1-type" evidence="7">
    <location>
        <begin position="57"/>
        <end position="85"/>
    </location>
</feature>
<evidence type="ECO:0000256" key="2">
    <source>
        <dbReference type="ARBA" id="ARBA00022737"/>
    </source>
</evidence>
<feature type="domain" description="C3H1-type" evidence="7">
    <location>
        <begin position="95"/>
        <end position="123"/>
    </location>
</feature>
<keyword evidence="4 5" id="KW-0862">Zinc</keyword>
<name>A0A8J2MBU9_9BILA</name>
<accession>A0A8J2MBU9</accession>
<dbReference type="GO" id="GO:0008270">
    <property type="term" value="F:zinc ion binding"/>
    <property type="evidence" value="ECO:0007669"/>
    <property type="project" value="UniProtKB-KW"/>
</dbReference>
<dbReference type="SMART" id="SM00356">
    <property type="entry name" value="ZnF_C3H1"/>
    <property type="match status" value="2"/>
</dbReference>
<dbReference type="PANTHER" id="PTHR12547:SF185">
    <property type="entry name" value="C3H1-TYPE DOMAIN-CONTAINING PROTEIN"/>
    <property type="match status" value="1"/>
</dbReference>
<dbReference type="PANTHER" id="PTHR12547">
    <property type="entry name" value="CCCH ZINC FINGER/TIS11-RELATED"/>
    <property type="match status" value="1"/>
</dbReference>
<keyword evidence="2" id="KW-0677">Repeat</keyword>
<dbReference type="FunFam" id="4.10.1000.10:FF:000001">
    <property type="entry name" value="zinc finger CCCH domain-containing protein 15-like"/>
    <property type="match status" value="1"/>
</dbReference>
<feature type="zinc finger region" description="C3H1-type" evidence="5">
    <location>
        <begin position="95"/>
        <end position="123"/>
    </location>
</feature>
<dbReference type="InterPro" id="IPR036855">
    <property type="entry name" value="Znf_CCCH_sf"/>
</dbReference>
<evidence type="ECO:0000256" key="1">
    <source>
        <dbReference type="ARBA" id="ARBA00022723"/>
    </source>
</evidence>
<evidence type="ECO:0000259" key="7">
    <source>
        <dbReference type="PROSITE" id="PS50103"/>
    </source>
</evidence>
<dbReference type="GO" id="GO:0003730">
    <property type="term" value="F:mRNA 3'-UTR binding"/>
    <property type="evidence" value="ECO:0007669"/>
    <property type="project" value="TreeGrafter"/>
</dbReference>
<reference evidence="8" key="1">
    <citation type="submission" date="2021-09" db="EMBL/GenBank/DDBJ databases">
        <authorList>
            <consortium name="Pathogen Informatics"/>
        </authorList>
    </citation>
    <scope>NUCLEOTIDE SEQUENCE</scope>
</reference>
<dbReference type="GO" id="GO:0005829">
    <property type="term" value="C:cytosol"/>
    <property type="evidence" value="ECO:0007669"/>
    <property type="project" value="TreeGrafter"/>
</dbReference>
<dbReference type="Pfam" id="PF00642">
    <property type="entry name" value="zf-CCCH"/>
    <property type="match status" value="2"/>
</dbReference>
<dbReference type="FunFam" id="4.10.1000.10:FF:000002">
    <property type="entry name" value="Zinc finger protein 36, C3H1 type-like 1"/>
    <property type="match status" value="1"/>
</dbReference>
<dbReference type="PROSITE" id="PS50103">
    <property type="entry name" value="ZF_C3H1"/>
    <property type="match status" value="2"/>
</dbReference>
<keyword evidence="3 5" id="KW-0863">Zinc-finger</keyword>
<evidence type="ECO:0000313" key="8">
    <source>
        <dbReference type="EMBL" id="CAG9538631.1"/>
    </source>
</evidence>
<dbReference type="OrthoDB" id="410307at2759"/>
<feature type="region of interest" description="Disordered" evidence="6">
    <location>
        <begin position="183"/>
        <end position="211"/>
    </location>
</feature>
<dbReference type="EMBL" id="CAKAEH010001684">
    <property type="protein sequence ID" value="CAG9538631.1"/>
    <property type="molecule type" value="Genomic_DNA"/>
</dbReference>
<evidence type="ECO:0000256" key="4">
    <source>
        <dbReference type="ARBA" id="ARBA00022833"/>
    </source>
</evidence>
<dbReference type="GO" id="GO:0043186">
    <property type="term" value="C:P granule"/>
    <property type="evidence" value="ECO:0007669"/>
    <property type="project" value="UniProtKB-ARBA"/>
</dbReference>